<reference evidence="2 3" key="1">
    <citation type="submission" date="2016-04" db="EMBL/GenBank/DDBJ databases">
        <title>Draft genome sequence of Aeribacillus pallidus 8m3 from petroleum reservoir.</title>
        <authorList>
            <person name="Poltaraus A.B."/>
            <person name="Nazina T.N."/>
            <person name="Tourova T.P."/>
            <person name="Malakho S.M."/>
            <person name="Korshunova A.V."/>
            <person name="Sokolova D.S."/>
        </authorList>
    </citation>
    <scope>NUCLEOTIDE SEQUENCE [LARGE SCALE GENOMIC DNA]</scope>
    <source>
        <strain evidence="2 3">8m3</strain>
    </source>
</reference>
<evidence type="ECO:0000313" key="2">
    <source>
        <dbReference type="EMBL" id="KZN94671.1"/>
    </source>
</evidence>
<name>A0A167YXQ3_9BACI</name>
<dbReference type="STRING" id="33936.AZI98_18390"/>
<evidence type="ECO:0000313" key="4">
    <source>
        <dbReference type="Proteomes" id="UP000214606"/>
    </source>
</evidence>
<evidence type="ECO:0000313" key="3">
    <source>
        <dbReference type="Proteomes" id="UP000076476"/>
    </source>
</evidence>
<dbReference type="EMBL" id="CP017703">
    <property type="protein sequence ID" value="ASS91013.1"/>
    <property type="molecule type" value="Genomic_DNA"/>
</dbReference>
<accession>A0A167YXQ3</accession>
<evidence type="ECO:0000313" key="1">
    <source>
        <dbReference type="EMBL" id="ASS91013.1"/>
    </source>
</evidence>
<organism evidence="2 3">
    <name type="scientific">Aeribacillus pallidus</name>
    <dbReference type="NCBI Taxonomy" id="33936"/>
    <lineage>
        <taxon>Bacteria</taxon>
        <taxon>Bacillati</taxon>
        <taxon>Bacillota</taxon>
        <taxon>Bacilli</taxon>
        <taxon>Bacillales</taxon>
        <taxon>Bacillaceae</taxon>
        <taxon>Aeribacillus</taxon>
    </lineage>
</organism>
<dbReference type="EMBL" id="LWBR01000079">
    <property type="protein sequence ID" value="KZN94671.1"/>
    <property type="molecule type" value="Genomic_DNA"/>
</dbReference>
<proteinExistence type="predicted"/>
<gene>
    <name evidence="1" type="ORF">AP3564_12985</name>
    <name evidence="2" type="ORF">AZI98_18390</name>
</gene>
<dbReference type="Proteomes" id="UP000214606">
    <property type="component" value="Chromosome"/>
</dbReference>
<sequence>MLTSLHSSNFRMDKLRTAKRDLQHIPETEDEMQTNPIPHFTLIPFLNTNSKISKRTFAALYESSTKMK</sequence>
<dbReference type="Proteomes" id="UP000076476">
    <property type="component" value="Unassembled WGS sequence"/>
</dbReference>
<reference evidence="1 4" key="2">
    <citation type="submission" date="2016-10" db="EMBL/GenBank/DDBJ databases">
        <title>The whole genome sequencing and assembly of Aeribacillus pallidus KCTC3564 strain.</title>
        <authorList>
            <person name="Lee Y.-J."/>
            <person name="Park M.-K."/>
            <person name="Yi H."/>
            <person name="Bahn Y.-S."/>
            <person name="Kim J.F."/>
            <person name="Lee D.-W."/>
        </authorList>
    </citation>
    <scope>NUCLEOTIDE SEQUENCE [LARGE SCALE GENOMIC DNA]</scope>
    <source>
        <strain evidence="1 4">KCTC3564</strain>
    </source>
</reference>
<dbReference type="AlphaFoldDB" id="A0A167YXQ3"/>
<keyword evidence="3" id="KW-1185">Reference proteome</keyword>
<dbReference type="KEGG" id="apak:AP3564_12985"/>
<protein>
    <submittedName>
        <fullName evidence="2">Uncharacterized protein</fullName>
    </submittedName>
</protein>